<accession>A0A3P6SDD0</accession>
<dbReference type="Pfam" id="PF26215">
    <property type="entry name" value="HTH_animal"/>
    <property type="match status" value="1"/>
</dbReference>
<dbReference type="PANTHER" id="PTHR21301">
    <property type="entry name" value="REVERSE TRANSCRIPTASE"/>
    <property type="match status" value="1"/>
</dbReference>
<gene>
    <name evidence="2" type="ORF">DILT_LOCUS2225</name>
</gene>
<dbReference type="OrthoDB" id="10490583at2759"/>
<evidence type="ECO:0000313" key="2">
    <source>
        <dbReference type="EMBL" id="VDK70197.1"/>
    </source>
</evidence>
<dbReference type="EMBL" id="UYRU01041827">
    <property type="protein sequence ID" value="VDK70197.1"/>
    <property type="molecule type" value="Genomic_DNA"/>
</dbReference>
<name>A0A3P6SDD0_DIBLA</name>
<feature type="domain" description="Helix-turn-helix" evidence="1">
    <location>
        <begin position="28"/>
        <end position="87"/>
    </location>
</feature>
<keyword evidence="3" id="KW-1185">Reference proteome</keyword>
<protein>
    <recommendedName>
        <fullName evidence="1">Helix-turn-helix domain-containing protein</fullName>
    </recommendedName>
</protein>
<evidence type="ECO:0000313" key="3">
    <source>
        <dbReference type="Proteomes" id="UP000281553"/>
    </source>
</evidence>
<dbReference type="Proteomes" id="UP000281553">
    <property type="component" value="Unassembled WGS sequence"/>
</dbReference>
<organism evidence="2 3">
    <name type="scientific">Dibothriocephalus latus</name>
    <name type="common">Fish tapeworm</name>
    <name type="synonym">Diphyllobothrium latum</name>
    <dbReference type="NCBI Taxonomy" id="60516"/>
    <lineage>
        <taxon>Eukaryota</taxon>
        <taxon>Metazoa</taxon>
        <taxon>Spiralia</taxon>
        <taxon>Lophotrochozoa</taxon>
        <taxon>Platyhelminthes</taxon>
        <taxon>Cestoda</taxon>
        <taxon>Eucestoda</taxon>
        <taxon>Diphyllobothriidea</taxon>
        <taxon>Diphyllobothriidae</taxon>
        <taxon>Dibothriocephalus</taxon>
    </lineage>
</organism>
<reference evidence="2 3" key="1">
    <citation type="submission" date="2018-11" db="EMBL/GenBank/DDBJ databases">
        <authorList>
            <consortium name="Pathogen Informatics"/>
        </authorList>
    </citation>
    <scope>NUCLEOTIDE SEQUENCE [LARGE SCALE GENOMIC DNA]</scope>
</reference>
<dbReference type="InterPro" id="IPR058912">
    <property type="entry name" value="HTH_animal"/>
</dbReference>
<evidence type="ECO:0000259" key="1">
    <source>
        <dbReference type="Pfam" id="PF26215"/>
    </source>
</evidence>
<sequence>MKQVFLNDNKSVVNGTTMVYTKATNTAQLLSFHINHPVVHKRSCVKISFKRIRNYCSRPEEKVREARYLRDQFVWNIYPKAFINRCPRVRPRRTKTEEPPRIWYGQFERIIGLRIHEHKLAVRRGDAFSQVAANTYDTGHEFNFTAAKIEAWASDENSLNRSIDLAPAYIALGRHTPTANTDE</sequence>
<dbReference type="PANTHER" id="PTHR21301:SF10">
    <property type="entry name" value="REVERSE TRANSCRIPTASE DOMAIN-CONTAINING PROTEIN"/>
    <property type="match status" value="1"/>
</dbReference>
<dbReference type="AlphaFoldDB" id="A0A3P6SDD0"/>
<proteinExistence type="predicted"/>